<reference evidence="1 2" key="1">
    <citation type="submission" date="2024-05" db="EMBL/GenBank/DDBJ databases">
        <authorList>
            <person name="Wallberg A."/>
        </authorList>
    </citation>
    <scope>NUCLEOTIDE SEQUENCE [LARGE SCALE GENOMIC DNA]</scope>
</reference>
<dbReference type="EMBL" id="CAXKWB010062474">
    <property type="protein sequence ID" value="CAL4185346.1"/>
    <property type="molecule type" value="Genomic_DNA"/>
</dbReference>
<sequence>MLRVSHNRHRLNTRVVLESIKEVPEEQEDNVDVFAEAYSPLITLIRRTSQGQLLRMQQQKRQSKGARGINTRVILESIKEVPEEQGDNVDVFAEANSPLITLIRRTSQGQLLMMQQQKRQSKGARGINTRVILESIKEVPEEQEDNIDVFADANSPLITLIRRESQGQLLLKQQKIKSQGVRGISKRRRSRLGS</sequence>
<protein>
    <submittedName>
        <fullName evidence="1">Uncharacterized protein</fullName>
    </submittedName>
</protein>
<accession>A0AAV2SFD4</accession>
<dbReference type="AlphaFoldDB" id="A0AAV2SFD4"/>
<dbReference type="Proteomes" id="UP001497623">
    <property type="component" value="Unassembled WGS sequence"/>
</dbReference>
<gene>
    <name evidence="1" type="ORF">MNOR_LOCUS35937</name>
</gene>
<evidence type="ECO:0000313" key="1">
    <source>
        <dbReference type="EMBL" id="CAL4185346.1"/>
    </source>
</evidence>
<name>A0AAV2SFD4_MEGNR</name>
<proteinExistence type="predicted"/>
<evidence type="ECO:0000313" key="2">
    <source>
        <dbReference type="Proteomes" id="UP001497623"/>
    </source>
</evidence>
<organism evidence="1 2">
    <name type="scientific">Meganyctiphanes norvegica</name>
    <name type="common">Northern krill</name>
    <name type="synonym">Thysanopoda norvegica</name>
    <dbReference type="NCBI Taxonomy" id="48144"/>
    <lineage>
        <taxon>Eukaryota</taxon>
        <taxon>Metazoa</taxon>
        <taxon>Ecdysozoa</taxon>
        <taxon>Arthropoda</taxon>
        <taxon>Crustacea</taxon>
        <taxon>Multicrustacea</taxon>
        <taxon>Malacostraca</taxon>
        <taxon>Eumalacostraca</taxon>
        <taxon>Eucarida</taxon>
        <taxon>Euphausiacea</taxon>
        <taxon>Euphausiidae</taxon>
        <taxon>Meganyctiphanes</taxon>
    </lineage>
</organism>
<comment type="caution">
    <text evidence="1">The sequence shown here is derived from an EMBL/GenBank/DDBJ whole genome shotgun (WGS) entry which is preliminary data.</text>
</comment>
<keyword evidence="2" id="KW-1185">Reference proteome</keyword>